<comment type="caution">
    <text evidence="2">The sequence shown here is derived from an EMBL/GenBank/DDBJ whole genome shotgun (WGS) entry which is preliminary data.</text>
</comment>
<dbReference type="AlphaFoldDB" id="A0A8S4RV40"/>
<feature type="compositionally biased region" description="Basic and acidic residues" evidence="1">
    <location>
        <begin position="42"/>
        <end position="51"/>
    </location>
</feature>
<proteinExistence type="predicted"/>
<protein>
    <submittedName>
        <fullName evidence="2">Jg25208 protein</fullName>
    </submittedName>
</protein>
<evidence type="ECO:0000313" key="2">
    <source>
        <dbReference type="EMBL" id="CAH2242291.1"/>
    </source>
</evidence>
<evidence type="ECO:0000313" key="3">
    <source>
        <dbReference type="Proteomes" id="UP000838756"/>
    </source>
</evidence>
<organism evidence="2 3">
    <name type="scientific">Pararge aegeria aegeria</name>
    <dbReference type="NCBI Taxonomy" id="348720"/>
    <lineage>
        <taxon>Eukaryota</taxon>
        <taxon>Metazoa</taxon>
        <taxon>Ecdysozoa</taxon>
        <taxon>Arthropoda</taxon>
        <taxon>Hexapoda</taxon>
        <taxon>Insecta</taxon>
        <taxon>Pterygota</taxon>
        <taxon>Neoptera</taxon>
        <taxon>Endopterygota</taxon>
        <taxon>Lepidoptera</taxon>
        <taxon>Glossata</taxon>
        <taxon>Ditrysia</taxon>
        <taxon>Papilionoidea</taxon>
        <taxon>Nymphalidae</taxon>
        <taxon>Satyrinae</taxon>
        <taxon>Satyrini</taxon>
        <taxon>Parargina</taxon>
        <taxon>Pararge</taxon>
    </lineage>
</organism>
<gene>
    <name evidence="2" type="primary">jg25208</name>
    <name evidence="2" type="ORF">PAEG_LOCUS18622</name>
</gene>
<accession>A0A8S4RV40</accession>
<feature type="region of interest" description="Disordered" evidence="1">
    <location>
        <begin position="41"/>
        <end position="62"/>
    </location>
</feature>
<name>A0A8S4RV40_9NEOP</name>
<keyword evidence="3" id="KW-1185">Reference proteome</keyword>
<dbReference type="EMBL" id="CAKXAJ010025635">
    <property type="protein sequence ID" value="CAH2242291.1"/>
    <property type="molecule type" value="Genomic_DNA"/>
</dbReference>
<sequence>MNSIVNVFAYSLPFDAGAALGLFFDYKLALDCSLIWCNKPPTKPEQRKPPRDPSVAADGAETTERDRLVQLSLAPTTWTPRDRYKFQITPAENRTLEILLKRPQRSAHSLYNRPYCNTVYAGADVRQELLHALTLLPASERTPPAGRRVNHVSAASTGRGPDGWPLWCVCHPDSLSSGPASSGQPSAAPGQLLGELIVPLSSSLCSKAVHLNKHLRFQLPGGSVC</sequence>
<evidence type="ECO:0000256" key="1">
    <source>
        <dbReference type="SAM" id="MobiDB-lite"/>
    </source>
</evidence>
<dbReference type="Proteomes" id="UP000838756">
    <property type="component" value="Unassembled WGS sequence"/>
</dbReference>
<reference evidence="2" key="1">
    <citation type="submission" date="2022-03" db="EMBL/GenBank/DDBJ databases">
        <authorList>
            <person name="Lindestad O."/>
        </authorList>
    </citation>
    <scope>NUCLEOTIDE SEQUENCE</scope>
</reference>